<dbReference type="EMBL" id="KV748653">
    <property type="protein sequence ID" value="OCL13928.1"/>
    <property type="molecule type" value="Genomic_DNA"/>
</dbReference>
<dbReference type="GO" id="GO:0046872">
    <property type="term" value="F:metal ion binding"/>
    <property type="evidence" value="ECO:0007669"/>
    <property type="project" value="UniProtKB-KW"/>
</dbReference>
<dbReference type="InterPro" id="IPR005123">
    <property type="entry name" value="Oxoglu/Fe-dep_dioxygenase_dom"/>
</dbReference>
<organism evidence="3 4">
    <name type="scientific">Glonium stellatum</name>
    <dbReference type="NCBI Taxonomy" id="574774"/>
    <lineage>
        <taxon>Eukaryota</taxon>
        <taxon>Fungi</taxon>
        <taxon>Dikarya</taxon>
        <taxon>Ascomycota</taxon>
        <taxon>Pezizomycotina</taxon>
        <taxon>Dothideomycetes</taxon>
        <taxon>Pleosporomycetidae</taxon>
        <taxon>Gloniales</taxon>
        <taxon>Gloniaceae</taxon>
        <taxon>Glonium</taxon>
    </lineage>
</organism>
<evidence type="ECO:0000256" key="1">
    <source>
        <dbReference type="RuleBase" id="RU003682"/>
    </source>
</evidence>
<sequence>MDEHTFRDGARTLGETANAALLAQLSSSIEEQAAEATFAQPGKSDPAAARSVQVPITNSQAKYCRPNTSGNLEQLIKDCQPATFGFKGKDVYDESYRKASKLDASAFCSSFNPYELGIIDTIAQVLLPSIKEAKNMRGVRAELYKLNIYSGPSGKFQAHVDTPRSDSQFGSLVVCLPCDHEGGELIIRHQGKSLSFDWSNSALGEPAVPCVQWAAFYSDCEHEVLEVQSGHRITLTYNLYVSRGSGNLAGNCPWMDPKQLPLYDTIQRMLQVPGFMMKGGTLGIWCSHAYAHSSEPSVHNLPSSLKGVDMAMYEIFRALGLQVAVRPILDTLPDDDYSAEEDEEDDANSLRRSRGDVIGKGLRKFAVTELSTQYHRMDDIYEEWGEFYRDEVVWLSKLRHREPAVAFLAYGNEASVAAIYSGAALIVKIPPFLKRNV</sequence>
<dbReference type="Gene3D" id="2.60.120.620">
    <property type="entry name" value="q2cbj1_9rhob like domain"/>
    <property type="match status" value="1"/>
</dbReference>
<name>A0A8E2FBJ9_9PEZI</name>
<dbReference type="Proteomes" id="UP000250140">
    <property type="component" value="Unassembled WGS sequence"/>
</dbReference>
<proteinExistence type="inferred from homology"/>
<dbReference type="AlphaFoldDB" id="A0A8E2FBJ9"/>
<evidence type="ECO:0000313" key="4">
    <source>
        <dbReference type="Proteomes" id="UP000250140"/>
    </source>
</evidence>
<keyword evidence="1" id="KW-0479">Metal-binding</keyword>
<dbReference type="OrthoDB" id="27483at2759"/>
<dbReference type="PANTHER" id="PTHR33099">
    <property type="entry name" value="FE2OG DIOXYGENASE DOMAIN-CONTAINING PROTEIN"/>
    <property type="match status" value="1"/>
</dbReference>
<keyword evidence="4" id="KW-1185">Reference proteome</keyword>
<keyword evidence="1" id="KW-0408">Iron</keyword>
<feature type="domain" description="Fe2OG dioxygenase" evidence="2">
    <location>
        <begin position="140"/>
        <end position="241"/>
    </location>
</feature>
<evidence type="ECO:0000313" key="3">
    <source>
        <dbReference type="EMBL" id="OCL13928.1"/>
    </source>
</evidence>
<dbReference type="PANTHER" id="PTHR33099:SF7">
    <property type="entry name" value="MYND-TYPE DOMAIN-CONTAINING PROTEIN"/>
    <property type="match status" value="1"/>
</dbReference>
<dbReference type="PROSITE" id="PS51471">
    <property type="entry name" value="FE2OG_OXY"/>
    <property type="match status" value="1"/>
</dbReference>
<accession>A0A8E2FBJ9</accession>
<protein>
    <recommendedName>
        <fullName evidence="2">Fe2OG dioxygenase domain-containing protein</fullName>
    </recommendedName>
</protein>
<evidence type="ECO:0000259" key="2">
    <source>
        <dbReference type="PROSITE" id="PS51471"/>
    </source>
</evidence>
<reference evidence="3 4" key="1">
    <citation type="journal article" date="2016" name="Nat. Commun.">
        <title>Ectomycorrhizal ecology is imprinted in the genome of the dominant symbiotic fungus Cenococcum geophilum.</title>
        <authorList>
            <consortium name="DOE Joint Genome Institute"/>
            <person name="Peter M."/>
            <person name="Kohler A."/>
            <person name="Ohm R.A."/>
            <person name="Kuo A."/>
            <person name="Krutzmann J."/>
            <person name="Morin E."/>
            <person name="Arend M."/>
            <person name="Barry K.W."/>
            <person name="Binder M."/>
            <person name="Choi C."/>
            <person name="Clum A."/>
            <person name="Copeland A."/>
            <person name="Grisel N."/>
            <person name="Haridas S."/>
            <person name="Kipfer T."/>
            <person name="LaButti K."/>
            <person name="Lindquist E."/>
            <person name="Lipzen A."/>
            <person name="Maire R."/>
            <person name="Meier B."/>
            <person name="Mihaltcheva S."/>
            <person name="Molinier V."/>
            <person name="Murat C."/>
            <person name="Poggeler S."/>
            <person name="Quandt C.A."/>
            <person name="Sperisen C."/>
            <person name="Tritt A."/>
            <person name="Tisserant E."/>
            <person name="Crous P.W."/>
            <person name="Henrissat B."/>
            <person name="Nehls U."/>
            <person name="Egli S."/>
            <person name="Spatafora J.W."/>
            <person name="Grigoriev I.V."/>
            <person name="Martin F.M."/>
        </authorList>
    </citation>
    <scope>NUCLEOTIDE SEQUENCE [LARGE SCALE GENOMIC DNA]</scope>
    <source>
        <strain evidence="3 4">CBS 207.34</strain>
    </source>
</reference>
<keyword evidence="1" id="KW-0560">Oxidoreductase</keyword>
<dbReference type="GO" id="GO:0016491">
    <property type="term" value="F:oxidoreductase activity"/>
    <property type="evidence" value="ECO:0007669"/>
    <property type="project" value="UniProtKB-KW"/>
</dbReference>
<comment type="similarity">
    <text evidence="1">Belongs to the iron/ascorbate-dependent oxidoreductase family.</text>
</comment>
<gene>
    <name evidence="3" type="ORF">AOQ84DRAFT_429161</name>
</gene>